<dbReference type="Proteomes" id="UP000639772">
    <property type="component" value="Chromosome 13"/>
</dbReference>
<comment type="caution">
    <text evidence="1">The sequence shown here is derived from an EMBL/GenBank/DDBJ whole genome shotgun (WGS) entry which is preliminary data.</text>
</comment>
<evidence type="ECO:0000313" key="1">
    <source>
        <dbReference type="EMBL" id="KAG0454959.1"/>
    </source>
</evidence>
<dbReference type="EMBL" id="JADCNL010000013">
    <property type="protein sequence ID" value="KAG0454959.1"/>
    <property type="molecule type" value="Genomic_DNA"/>
</dbReference>
<dbReference type="OrthoDB" id="1735679at2759"/>
<organism evidence="1 3">
    <name type="scientific">Vanilla planifolia</name>
    <name type="common">Vanilla</name>
    <dbReference type="NCBI Taxonomy" id="51239"/>
    <lineage>
        <taxon>Eukaryota</taxon>
        <taxon>Viridiplantae</taxon>
        <taxon>Streptophyta</taxon>
        <taxon>Embryophyta</taxon>
        <taxon>Tracheophyta</taxon>
        <taxon>Spermatophyta</taxon>
        <taxon>Magnoliopsida</taxon>
        <taxon>Liliopsida</taxon>
        <taxon>Asparagales</taxon>
        <taxon>Orchidaceae</taxon>
        <taxon>Vanilloideae</taxon>
        <taxon>Vanilleae</taxon>
        <taxon>Vanilla</taxon>
    </lineage>
</organism>
<evidence type="ECO:0000313" key="4">
    <source>
        <dbReference type="Proteomes" id="UP000639772"/>
    </source>
</evidence>
<dbReference type="AlphaFoldDB" id="A0A835U9R4"/>
<proteinExistence type="predicted"/>
<sequence length="159" mass="18085">MAVLPSLRFQHKILDALQKNPVFCGESRSGRSRHPSQKVHRRGWETGRSQLRRVAAVPVARVQFRFSQSFSACKMKMDESEADDHSLSLIPFSLLASEREEAKAILSLFLRQQGFSSAVAARITNKSDLFIDHLISKLHELHRSRYVVGLSSKPRIIFL</sequence>
<keyword evidence="3" id="KW-1185">Reference proteome</keyword>
<gene>
    <name evidence="2" type="ORF">HPP92_023879</name>
    <name evidence="1" type="ORF">HPP92_024251</name>
</gene>
<reference evidence="3 4" key="1">
    <citation type="journal article" date="2020" name="Nat. Food">
        <title>A phased Vanilla planifolia genome enables genetic improvement of flavour and production.</title>
        <authorList>
            <person name="Hasing T."/>
            <person name="Tang H."/>
            <person name="Brym M."/>
            <person name="Khazi F."/>
            <person name="Huang T."/>
            <person name="Chambers A.H."/>
        </authorList>
    </citation>
    <scope>NUCLEOTIDE SEQUENCE [LARGE SCALE GENOMIC DNA]</scope>
    <source>
        <tissue evidence="1">Leaf</tissue>
    </source>
</reference>
<accession>A0A835U9R4</accession>
<dbReference type="EMBL" id="JADCNM010000013">
    <property type="protein sequence ID" value="KAG0456091.1"/>
    <property type="molecule type" value="Genomic_DNA"/>
</dbReference>
<name>A0A835U9R4_VANPL</name>
<dbReference type="Proteomes" id="UP000636800">
    <property type="component" value="Chromosome 13"/>
</dbReference>
<evidence type="ECO:0000313" key="2">
    <source>
        <dbReference type="EMBL" id="KAG0456091.1"/>
    </source>
</evidence>
<evidence type="ECO:0000313" key="3">
    <source>
        <dbReference type="Proteomes" id="UP000636800"/>
    </source>
</evidence>
<protein>
    <submittedName>
        <fullName evidence="1">Uncharacterized protein</fullName>
    </submittedName>
</protein>